<dbReference type="SMART" id="SM00028">
    <property type="entry name" value="TPR"/>
    <property type="match status" value="3"/>
</dbReference>
<accession>A0A3S0JEC2</accession>
<dbReference type="PANTHER" id="PTHR44998">
    <property type="match status" value="1"/>
</dbReference>
<sequence length="575" mass="60284">MTPSQTVTTVGDALRLAVGHHNAGRLTEAMALYRLALRAHPDNTDAWRLLARAAAGSDAPALERWCLQRLLALCPADPDGLAALSGLLTRTQETDKALRSAGAAWRCAPLQVSAAFQLGLRLHASGLLEPAASVFAHAALLTPGEGMVHINRGAVLHAIGRSSDAERSLARGRRVMPDAMPGAVNSALVAIAEGRFADAIHHATRLIVSVPDSVQGYAALANAQVQVGGARASVSAYDRGLRLEPDNAPLRLNRGIARLLDGELGSAWDDMAARWIVTPPPESAAHTALPVWDGRPIPDGRLLLWGEPGLGDEILFSGLVPDLIAAGIACTMTCDARLVPLLQRSLPEVRVRARVVPPEPADADVAVHRALGDLPGILRRAVGSFANQRPHLVADRSRVAALRAHRGGAGPRVGLSWRSAASGERSVPLEQLVAALEPVLAPIGGALVSLQYGATADERAVAGVQHDSGVDPTTDVDGLAALMAGLDLVVTVDNTTAHLAGGLGIPGWVLLPVVPAWFWGWSGSGNRWYPGLRLFRQPEPGAWAPVLAEVATALRDMMTGLADAASPHHPFNATT</sequence>
<reference evidence="1 2" key="1">
    <citation type="submission" date="2018-12" db="EMBL/GenBank/DDBJ databases">
        <authorList>
            <person name="Yang Y."/>
        </authorList>
    </citation>
    <scope>NUCLEOTIDE SEQUENCE [LARGE SCALE GENOMIC DNA]</scope>
    <source>
        <strain evidence="1 2">L-25-5w-1</strain>
    </source>
</reference>
<evidence type="ECO:0000313" key="2">
    <source>
        <dbReference type="Proteomes" id="UP000277007"/>
    </source>
</evidence>
<dbReference type="Gene3D" id="3.40.50.2000">
    <property type="entry name" value="Glycogen Phosphorylase B"/>
    <property type="match status" value="1"/>
</dbReference>
<dbReference type="InterPro" id="IPR011990">
    <property type="entry name" value="TPR-like_helical_dom_sf"/>
</dbReference>
<dbReference type="SUPFAM" id="SSF53756">
    <property type="entry name" value="UDP-Glycosyltransferase/glycogen phosphorylase"/>
    <property type="match status" value="1"/>
</dbReference>
<dbReference type="OrthoDB" id="9778733at2"/>
<dbReference type="EMBL" id="RXMA01000040">
    <property type="protein sequence ID" value="RTR14211.1"/>
    <property type="molecule type" value="Genomic_DNA"/>
</dbReference>
<gene>
    <name evidence="1" type="ORF">EJ903_23960</name>
</gene>
<proteinExistence type="predicted"/>
<evidence type="ECO:0000313" key="1">
    <source>
        <dbReference type="EMBL" id="RTR14211.1"/>
    </source>
</evidence>
<dbReference type="Gene3D" id="1.25.40.10">
    <property type="entry name" value="Tetratricopeptide repeat domain"/>
    <property type="match status" value="2"/>
</dbReference>
<dbReference type="SUPFAM" id="SSF48452">
    <property type="entry name" value="TPR-like"/>
    <property type="match status" value="1"/>
</dbReference>
<name>A0A3S0JEC2_9PROT</name>
<dbReference type="Proteomes" id="UP000277007">
    <property type="component" value="Unassembled WGS sequence"/>
</dbReference>
<dbReference type="AlphaFoldDB" id="A0A3S0JEC2"/>
<dbReference type="InterPro" id="IPR019734">
    <property type="entry name" value="TPR_rpt"/>
</dbReference>
<protein>
    <submittedName>
        <fullName evidence="1">Tetratricopeptide repeat protein</fullName>
    </submittedName>
</protein>
<keyword evidence="2" id="KW-1185">Reference proteome</keyword>
<dbReference type="PANTHER" id="PTHR44998:SF1">
    <property type="entry name" value="UDP-N-ACETYLGLUCOSAMINE--PEPTIDE N-ACETYLGLUCOSAMINYLTRANSFERASE 110 KDA SUBUNIT"/>
    <property type="match status" value="1"/>
</dbReference>
<dbReference type="RefSeq" id="WP_126620242.1">
    <property type="nucleotide sequence ID" value="NZ_JBHUCY010000103.1"/>
</dbReference>
<organism evidence="1 2">
    <name type="scientific">Azospirillum griseum</name>
    <dbReference type="NCBI Taxonomy" id="2496639"/>
    <lineage>
        <taxon>Bacteria</taxon>
        <taxon>Pseudomonadati</taxon>
        <taxon>Pseudomonadota</taxon>
        <taxon>Alphaproteobacteria</taxon>
        <taxon>Rhodospirillales</taxon>
        <taxon>Azospirillaceae</taxon>
        <taxon>Azospirillum</taxon>
    </lineage>
</organism>
<dbReference type="Pfam" id="PF13428">
    <property type="entry name" value="TPR_14"/>
    <property type="match status" value="1"/>
</dbReference>
<comment type="caution">
    <text evidence="1">The sequence shown here is derived from an EMBL/GenBank/DDBJ whole genome shotgun (WGS) entry which is preliminary data.</text>
</comment>